<dbReference type="InterPro" id="IPR010260">
    <property type="entry name" value="AlpA"/>
</dbReference>
<accession>A0A7V6TXS2</accession>
<dbReference type="Pfam" id="PF05930">
    <property type="entry name" value="Phage_AlpA"/>
    <property type="match status" value="1"/>
</dbReference>
<comment type="caution">
    <text evidence="1">The sequence shown here is derived from an EMBL/GenBank/DDBJ whole genome shotgun (WGS) entry which is preliminary data.</text>
</comment>
<organism evidence="1 2">
    <name type="scientific">Brucella intermedia</name>
    <dbReference type="NCBI Taxonomy" id="94625"/>
    <lineage>
        <taxon>Bacteria</taxon>
        <taxon>Pseudomonadati</taxon>
        <taxon>Pseudomonadota</taxon>
        <taxon>Alphaproteobacteria</taxon>
        <taxon>Hyphomicrobiales</taxon>
        <taxon>Brucellaceae</taxon>
        <taxon>Brucella/Ochrobactrum group</taxon>
        <taxon>Brucella</taxon>
    </lineage>
</organism>
<sequence length="57" mass="6324">MSPKEAAQVTTMSRVLLSMMAKEGKFPMPVKLGTKRIAYVRAEVEAWIAAKIEGRTN</sequence>
<reference evidence="1 2" key="1">
    <citation type="journal article" date="2020" name="Biotechnol. Biofuels">
        <title>New insights from the biogas microbiome by comprehensive genome-resolved metagenomics of nearly 1600 species originating from multiple anaerobic digesters.</title>
        <authorList>
            <person name="Campanaro S."/>
            <person name="Treu L."/>
            <person name="Rodriguez-R L.M."/>
            <person name="Kovalovszki A."/>
            <person name="Ziels R.M."/>
            <person name="Maus I."/>
            <person name="Zhu X."/>
            <person name="Kougias P.G."/>
            <person name="Basile A."/>
            <person name="Luo G."/>
            <person name="Schluter A."/>
            <person name="Konstantinidis K.T."/>
            <person name="Angelidaki I."/>
        </authorList>
    </citation>
    <scope>NUCLEOTIDE SEQUENCE [LARGE SCALE GENOMIC DNA]</scope>
    <source>
        <strain evidence="1">AS04akNAM_66</strain>
    </source>
</reference>
<dbReference type="EMBL" id="DUMN01000021">
    <property type="protein sequence ID" value="HHV66156.1"/>
    <property type="molecule type" value="Genomic_DNA"/>
</dbReference>
<dbReference type="Gene3D" id="1.10.238.160">
    <property type="match status" value="1"/>
</dbReference>
<gene>
    <name evidence="1" type="ORF">GXX48_00705</name>
</gene>
<protein>
    <submittedName>
        <fullName evidence="1">AlpA family phage regulatory protein</fullName>
    </submittedName>
</protein>
<name>A0A7V6TXS2_9HYPH</name>
<dbReference type="Proteomes" id="UP000551563">
    <property type="component" value="Unassembled WGS sequence"/>
</dbReference>
<dbReference type="AlphaFoldDB" id="A0A7V6TXS2"/>
<proteinExistence type="predicted"/>
<evidence type="ECO:0000313" key="1">
    <source>
        <dbReference type="EMBL" id="HHV66156.1"/>
    </source>
</evidence>
<evidence type="ECO:0000313" key="2">
    <source>
        <dbReference type="Proteomes" id="UP000551563"/>
    </source>
</evidence>